<comment type="subcellular location">
    <subcellularLocation>
        <location evidence="1">Mitochondrion outer membrane</location>
        <topology evidence="1">Multi-pass membrane protein</topology>
    </subcellularLocation>
</comment>
<comment type="caution">
    <text evidence="11">The sequence shown here is derived from an EMBL/GenBank/DDBJ whole genome shotgun (WGS) entry which is preliminary data.</text>
</comment>
<keyword evidence="6" id="KW-1000">Mitochondrion outer membrane</keyword>
<sequence length="298" mass="33693">MGQSLPRYKEEPKKTELDLFSKKDSNPGTFDSYSLETNTILDVKSFDGFVFELNHSLNQQFSIGHTLSLGSFQQPPSYSLQAAFRDNNISLVGNIDDKGLLCGHILAQLSAQLTFQTAFKIAQNDREIFSSGIATLEYFGSDSTGKIEVRSNNALICSYYQKITKKLNIGTRFTHFQKEKSNAVMLIARYQTDKTISTFSYSDFLNYIALSYVHKISSRIGFASEIVYSLRDHSSFTSLGIKYSMRKTSFQTRFTSRNEIASSLDLEFPMVSLGFSAKLDYKTHKYFAGIRVKIGPRI</sequence>
<evidence type="ECO:0000256" key="1">
    <source>
        <dbReference type="ARBA" id="ARBA00004374"/>
    </source>
</evidence>
<evidence type="ECO:0000256" key="10">
    <source>
        <dbReference type="SAM" id="MobiDB-lite"/>
    </source>
</evidence>
<organism evidence="11 12">
    <name type="scientific">Anaeramoeba flamelloides</name>
    <dbReference type="NCBI Taxonomy" id="1746091"/>
    <lineage>
        <taxon>Eukaryota</taxon>
        <taxon>Metamonada</taxon>
        <taxon>Anaeramoebidae</taxon>
        <taxon>Anaeramoeba</taxon>
    </lineage>
</organism>
<dbReference type="GO" id="GO:0005741">
    <property type="term" value="C:mitochondrial outer membrane"/>
    <property type="evidence" value="ECO:0007669"/>
    <property type="project" value="UniProtKB-SubCell"/>
</dbReference>
<reference evidence="11" key="1">
    <citation type="submission" date="2022-08" db="EMBL/GenBank/DDBJ databases">
        <title>Novel sulphate-reducing endosymbionts in the free-living metamonad Anaeramoeba.</title>
        <authorList>
            <person name="Jerlstrom-Hultqvist J."/>
            <person name="Cepicka I."/>
            <person name="Gallot-Lavallee L."/>
            <person name="Salas-Leiva D."/>
            <person name="Curtis B.A."/>
            <person name="Zahonova K."/>
            <person name="Pipaliya S."/>
            <person name="Dacks J."/>
            <person name="Roger A.J."/>
        </authorList>
    </citation>
    <scope>NUCLEOTIDE SEQUENCE</scope>
    <source>
        <strain evidence="11">Busselton2</strain>
    </source>
</reference>
<feature type="compositionally biased region" description="Basic and acidic residues" evidence="10">
    <location>
        <begin position="7"/>
        <end position="21"/>
    </location>
</feature>
<gene>
    <name evidence="11" type="ORF">M0812_23915</name>
</gene>
<evidence type="ECO:0000256" key="8">
    <source>
        <dbReference type="ARBA" id="ARBA00023128"/>
    </source>
</evidence>
<dbReference type="InterPro" id="IPR023614">
    <property type="entry name" value="Porin_dom_sf"/>
</dbReference>
<evidence type="ECO:0000256" key="5">
    <source>
        <dbReference type="ARBA" id="ARBA00022692"/>
    </source>
</evidence>
<evidence type="ECO:0000256" key="7">
    <source>
        <dbReference type="ARBA" id="ARBA00022927"/>
    </source>
</evidence>
<evidence type="ECO:0000256" key="9">
    <source>
        <dbReference type="ARBA" id="ARBA00023136"/>
    </source>
</evidence>
<comment type="similarity">
    <text evidence="2">Belongs to the Tom40 family.</text>
</comment>
<evidence type="ECO:0000256" key="4">
    <source>
        <dbReference type="ARBA" id="ARBA00022452"/>
    </source>
</evidence>
<dbReference type="PANTHER" id="PTHR10802">
    <property type="entry name" value="MITOCHONDRIAL IMPORT RECEPTOR SUBUNIT TOM40"/>
    <property type="match status" value="1"/>
</dbReference>
<dbReference type="Pfam" id="PF01459">
    <property type="entry name" value="Porin_3"/>
    <property type="match status" value="1"/>
</dbReference>
<evidence type="ECO:0000256" key="6">
    <source>
        <dbReference type="ARBA" id="ARBA00022787"/>
    </source>
</evidence>
<keyword evidence="5" id="KW-0812">Transmembrane</keyword>
<dbReference type="EMBL" id="JANTQA010000057">
    <property type="protein sequence ID" value="KAJ3428588.1"/>
    <property type="molecule type" value="Genomic_DNA"/>
</dbReference>
<dbReference type="AlphaFoldDB" id="A0AAV7YFL6"/>
<evidence type="ECO:0000313" key="11">
    <source>
        <dbReference type="EMBL" id="KAJ3428588.1"/>
    </source>
</evidence>
<dbReference type="GO" id="GO:0030150">
    <property type="term" value="P:protein import into mitochondrial matrix"/>
    <property type="evidence" value="ECO:0007669"/>
    <property type="project" value="InterPro"/>
</dbReference>
<keyword evidence="4" id="KW-1134">Transmembrane beta strand</keyword>
<evidence type="ECO:0000256" key="2">
    <source>
        <dbReference type="ARBA" id="ARBA00010510"/>
    </source>
</evidence>
<keyword evidence="8" id="KW-0496">Mitochondrion</keyword>
<evidence type="ECO:0000313" key="12">
    <source>
        <dbReference type="Proteomes" id="UP001146793"/>
    </source>
</evidence>
<dbReference type="InterPro" id="IPR037930">
    <property type="entry name" value="Tom40"/>
</dbReference>
<dbReference type="InterPro" id="IPR027246">
    <property type="entry name" value="Porin_Euk/Tom40"/>
</dbReference>
<name>A0AAV7YFL6_9EUKA</name>
<dbReference type="Gene3D" id="2.40.160.10">
    <property type="entry name" value="Porin"/>
    <property type="match status" value="1"/>
</dbReference>
<accession>A0AAV7YFL6</accession>
<protein>
    <submittedName>
        <fullName evidence="11">Import receptor subunit tom40</fullName>
    </submittedName>
</protein>
<dbReference type="GO" id="GO:0008320">
    <property type="term" value="F:protein transmembrane transporter activity"/>
    <property type="evidence" value="ECO:0007669"/>
    <property type="project" value="InterPro"/>
</dbReference>
<evidence type="ECO:0000256" key="3">
    <source>
        <dbReference type="ARBA" id="ARBA00022448"/>
    </source>
</evidence>
<keyword evidence="11" id="KW-0675">Receptor</keyword>
<dbReference type="Proteomes" id="UP001146793">
    <property type="component" value="Unassembled WGS sequence"/>
</dbReference>
<keyword evidence="3" id="KW-0813">Transport</keyword>
<keyword evidence="9" id="KW-0472">Membrane</keyword>
<feature type="region of interest" description="Disordered" evidence="10">
    <location>
        <begin position="1"/>
        <end position="21"/>
    </location>
</feature>
<proteinExistence type="inferred from homology"/>
<keyword evidence="7" id="KW-0653">Protein transport</keyword>